<evidence type="ECO:0000256" key="7">
    <source>
        <dbReference type="ARBA" id="ARBA00023136"/>
    </source>
</evidence>
<feature type="transmembrane region" description="Helical" evidence="8">
    <location>
        <begin position="111"/>
        <end position="128"/>
    </location>
</feature>
<evidence type="ECO:0000256" key="5">
    <source>
        <dbReference type="ARBA" id="ARBA00022692"/>
    </source>
</evidence>
<dbReference type="AlphaFoldDB" id="G6AD69"/>
<reference evidence="9 10" key="1">
    <citation type="submission" date="2011-10" db="EMBL/GenBank/DDBJ databases">
        <title>The Genome Sequence of Prevotella histicola F0411.</title>
        <authorList>
            <consortium name="The Broad Institute Genome Sequencing Platform"/>
            <person name="Earl A."/>
            <person name="Ward D."/>
            <person name="Feldgarden M."/>
            <person name="Gevers D."/>
            <person name="Izard J."/>
            <person name="Ganesan A."/>
            <person name="Blanton J.M."/>
            <person name="Baranova O.V."/>
            <person name="Tanner A.C."/>
            <person name="Mathney J.M.J."/>
            <person name="Dewhirst F.E."/>
            <person name="Young S.K."/>
            <person name="Zeng Q."/>
            <person name="Gargeya S."/>
            <person name="Fitzgerald M."/>
            <person name="Haas B."/>
            <person name="Abouelleil A."/>
            <person name="Alvarado L."/>
            <person name="Arachchi H.M."/>
            <person name="Berlin A."/>
            <person name="Brown A."/>
            <person name="Chapman S.B."/>
            <person name="Chen Z."/>
            <person name="Dunbar C."/>
            <person name="Freedman E."/>
            <person name="Gearin G."/>
            <person name="Gellesch M."/>
            <person name="Goldberg J."/>
            <person name="Griggs A."/>
            <person name="Gujja S."/>
            <person name="Heiman D."/>
            <person name="Howarth C."/>
            <person name="Larson L."/>
            <person name="Lui A."/>
            <person name="MacDonald P.J.P."/>
            <person name="Montmayeur A."/>
            <person name="Murphy C."/>
            <person name="Neiman D."/>
            <person name="Pearson M."/>
            <person name="Priest M."/>
            <person name="Roberts A."/>
            <person name="Saif S."/>
            <person name="Shea T."/>
            <person name="Shenoy N."/>
            <person name="Sisk P."/>
            <person name="Stolte C."/>
            <person name="Sykes S."/>
            <person name="Wortman J."/>
            <person name="Nusbaum C."/>
            <person name="Birren B."/>
        </authorList>
    </citation>
    <scope>NUCLEOTIDE SEQUENCE [LARGE SCALE GENOMIC DNA]</scope>
    <source>
        <strain evidence="9 10">F0411</strain>
    </source>
</reference>
<keyword evidence="10" id="KW-1185">Reference proteome</keyword>
<dbReference type="Pfam" id="PF01925">
    <property type="entry name" value="TauE"/>
    <property type="match status" value="1"/>
</dbReference>
<dbReference type="PATRIC" id="fig|857291.3.peg.44"/>
<dbReference type="PANTHER" id="PTHR30269">
    <property type="entry name" value="TRANSMEMBRANE PROTEIN YFCA"/>
    <property type="match status" value="1"/>
</dbReference>
<evidence type="ECO:0000313" key="9">
    <source>
        <dbReference type="EMBL" id="EHG17593.1"/>
    </source>
</evidence>
<proteinExistence type="inferred from homology"/>
<evidence type="ECO:0000256" key="3">
    <source>
        <dbReference type="ARBA" id="ARBA00022448"/>
    </source>
</evidence>
<feature type="transmembrane region" description="Helical" evidence="8">
    <location>
        <begin position="41"/>
        <end position="66"/>
    </location>
</feature>
<keyword evidence="7 8" id="KW-0472">Membrane</keyword>
<feature type="transmembrane region" description="Helical" evidence="8">
    <location>
        <begin position="266"/>
        <end position="284"/>
    </location>
</feature>
<organism evidence="9 10">
    <name type="scientific">Prevotella histicola F0411</name>
    <dbReference type="NCBI Taxonomy" id="857291"/>
    <lineage>
        <taxon>Bacteria</taxon>
        <taxon>Pseudomonadati</taxon>
        <taxon>Bacteroidota</taxon>
        <taxon>Bacteroidia</taxon>
        <taxon>Bacteroidales</taxon>
        <taxon>Prevotellaceae</taxon>
        <taxon>Prevotella</taxon>
    </lineage>
</organism>
<dbReference type="Proteomes" id="UP000004597">
    <property type="component" value="Unassembled WGS sequence"/>
</dbReference>
<evidence type="ECO:0000256" key="1">
    <source>
        <dbReference type="ARBA" id="ARBA00004651"/>
    </source>
</evidence>
<keyword evidence="5 8" id="KW-0812">Transmembrane</keyword>
<evidence type="ECO:0000256" key="2">
    <source>
        <dbReference type="ARBA" id="ARBA00009142"/>
    </source>
</evidence>
<evidence type="ECO:0000256" key="4">
    <source>
        <dbReference type="ARBA" id="ARBA00022475"/>
    </source>
</evidence>
<dbReference type="HOGENOM" id="CLU_045498_5_2_10"/>
<keyword evidence="4 8" id="KW-1003">Cell membrane</keyword>
<dbReference type="PANTHER" id="PTHR30269:SF23">
    <property type="entry name" value="MEMBRANE TRANSPORTER PROTEIN YDHB-RELATED"/>
    <property type="match status" value="1"/>
</dbReference>
<protein>
    <recommendedName>
        <fullName evidence="8">Probable membrane transporter protein</fullName>
    </recommendedName>
</protein>
<keyword evidence="6 8" id="KW-1133">Transmembrane helix</keyword>
<comment type="similarity">
    <text evidence="2 8">Belongs to the 4-toluene sulfonate uptake permease (TSUP) (TC 2.A.102) family.</text>
</comment>
<gene>
    <name evidence="9" type="ORF">HMPREF9138_00046</name>
</gene>
<feature type="transmembrane region" description="Helical" evidence="8">
    <location>
        <begin position="87"/>
        <end position="105"/>
    </location>
</feature>
<feature type="transmembrane region" description="Helical" evidence="8">
    <location>
        <begin position="235"/>
        <end position="254"/>
    </location>
</feature>
<comment type="caution">
    <text evidence="9">The sequence shown here is derived from an EMBL/GenBank/DDBJ whole genome shotgun (WGS) entry which is preliminary data.</text>
</comment>
<dbReference type="EMBL" id="AFXP01000001">
    <property type="protein sequence ID" value="EHG17593.1"/>
    <property type="molecule type" value="Genomic_DNA"/>
</dbReference>
<evidence type="ECO:0000256" key="6">
    <source>
        <dbReference type="ARBA" id="ARBA00022989"/>
    </source>
</evidence>
<name>G6AD69_9BACT</name>
<dbReference type="InterPro" id="IPR052017">
    <property type="entry name" value="TSUP"/>
</dbReference>
<dbReference type="InterPro" id="IPR002781">
    <property type="entry name" value="TM_pro_TauE-like"/>
</dbReference>
<sequence length="287" mass="29937">MYFCIKIFSMSIILFTFLLLFGAYCAGLLGSLTGLGGGVIVIPLLTLAFGIDFHYAIGAALVASIATSSGSASAYVKEGLTNIRLGMFLEIATSVGAVLGAAAALWMPTNAIAIIFGAVLLLTVAMQFRQKTDYIGVKGSNLAKKLKLFGSYPTKDGTVQSYELTNVSGGFSVMVLAGALSGLLGIGSGVLKVLAMDSCMKVPFKVSTTTSNFMIGVTAVTSAVVYLQRGYIEPGIAFPIMVGVLAGAMSGAKLLKHLDVRVLRKIFAVAILLVALNMIYNGIIGKF</sequence>
<keyword evidence="3" id="KW-0813">Transport</keyword>
<comment type="subcellular location">
    <subcellularLocation>
        <location evidence="1 8">Cell membrane</location>
        <topology evidence="1 8">Multi-pass membrane protein</topology>
    </subcellularLocation>
</comment>
<feature type="transmembrane region" description="Helical" evidence="8">
    <location>
        <begin position="211"/>
        <end position="228"/>
    </location>
</feature>
<accession>G6AD69</accession>
<feature type="transmembrane region" description="Helical" evidence="8">
    <location>
        <begin position="171"/>
        <end position="191"/>
    </location>
</feature>
<dbReference type="STRING" id="857291.HMPREF9138_00046"/>
<evidence type="ECO:0000256" key="8">
    <source>
        <dbReference type="RuleBase" id="RU363041"/>
    </source>
</evidence>
<dbReference type="GO" id="GO:0005886">
    <property type="term" value="C:plasma membrane"/>
    <property type="evidence" value="ECO:0007669"/>
    <property type="project" value="UniProtKB-SubCell"/>
</dbReference>
<evidence type="ECO:0000313" key="10">
    <source>
        <dbReference type="Proteomes" id="UP000004597"/>
    </source>
</evidence>